<dbReference type="KEGG" id="spu:100893399"/>
<feature type="region of interest" description="Disordered" evidence="1">
    <location>
        <begin position="1"/>
        <end position="46"/>
    </location>
</feature>
<dbReference type="GeneID" id="100893399"/>
<keyword evidence="3" id="KW-1185">Reference proteome</keyword>
<dbReference type="EnsemblMetazoa" id="XM_003726602">
    <property type="protein sequence ID" value="XP_003726650"/>
    <property type="gene ID" value="LOC100893399"/>
</dbReference>
<organism evidence="2 3">
    <name type="scientific">Strongylocentrotus purpuratus</name>
    <name type="common">Purple sea urchin</name>
    <dbReference type="NCBI Taxonomy" id="7668"/>
    <lineage>
        <taxon>Eukaryota</taxon>
        <taxon>Metazoa</taxon>
        <taxon>Echinodermata</taxon>
        <taxon>Eleutherozoa</taxon>
        <taxon>Echinozoa</taxon>
        <taxon>Echinoidea</taxon>
        <taxon>Euechinoidea</taxon>
        <taxon>Echinacea</taxon>
        <taxon>Camarodonta</taxon>
        <taxon>Echinidea</taxon>
        <taxon>Strongylocentrotidae</taxon>
        <taxon>Strongylocentrotus</taxon>
    </lineage>
</organism>
<dbReference type="GO" id="GO:0005829">
    <property type="term" value="C:cytosol"/>
    <property type="evidence" value="ECO:0000318"/>
    <property type="project" value="GO_Central"/>
</dbReference>
<evidence type="ECO:0008006" key="4">
    <source>
        <dbReference type="Google" id="ProtNLM"/>
    </source>
</evidence>
<dbReference type="Proteomes" id="UP000007110">
    <property type="component" value="Unassembled WGS sequence"/>
</dbReference>
<dbReference type="InParanoid" id="A0A7M7GIS4"/>
<evidence type="ECO:0000313" key="2">
    <source>
        <dbReference type="EnsemblMetazoa" id="XP_003726650"/>
    </source>
</evidence>
<proteinExistence type="predicted"/>
<reference evidence="3" key="1">
    <citation type="submission" date="2015-02" db="EMBL/GenBank/DDBJ databases">
        <title>Genome sequencing for Strongylocentrotus purpuratus.</title>
        <authorList>
            <person name="Murali S."/>
            <person name="Liu Y."/>
            <person name="Vee V."/>
            <person name="English A."/>
            <person name="Wang M."/>
            <person name="Skinner E."/>
            <person name="Han Y."/>
            <person name="Muzny D.M."/>
            <person name="Worley K.C."/>
            <person name="Gibbs R.A."/>
        </authorList>
    </citation>
    <scope>NUCLEOTIDE SEQUENCE</scope>
</reference>
<sequence length="284" mass="31995">MASARQLSKSGGLKSAASRQKLKQQQPNDRGVATVPGSSGEGSSNYPYMKEEHVLTLGEHFYNRTMVLVQQAARSSKESSLWDIADGIYKDVEGYISKEAQVRAFALLMYNKGLEDAQNAETVAKLCSRLASLEAEGLKFRSPLLKQLQEDFISRATWKDNDPNRWLAFTCYLCCLFRHLKIGDNYINALVEPVFTCLDSLVTDADSSDEEMKCGCNQLKELGPTLEELKPAQMDILLNMMKEKLLGPKSSHFSRLLLLEIIELRASGWHLTDTQQQYYSEIFC</sequence>
<dbReference type="GO" id="GO:0008494">
    <property type="term" value="F:translation activator activity"/>
    <property type="evidence" value="ECO:0000318"/>
    <property type="project" value="GO_Central"/>
</dbReference>
<dbReference type="InterPro" id="IPR016024">
    <property type="entry name" value="ARM-type_fold"/>
</dbReference>
<dbReference type="PANTHER" id="PTHR23254:SF16">
    <property type="entry name" value="CBP80_20-DEPENDENT TRANSLATION INITIATION FACTOR"/>
    <property type="match status" value="1"/>
</dbReference>
<dbReference type="PANTHER" id="PTHR23254">
    <property type="entry name" value="EIF4G DOMAIN PROTEIN"/>
    <property type="match status" value="1"/>
</dbReference>
<dbReference type="InterPro" id="IPR051367">
    <property type="entry name" value="mRNA_TranslReg/HistoneTransl"/>
</dbReference>
<dbReference type="GO" id="GO:0006446">
    <property type="term" value="P:regulation of translational initiation"/>
    <property type="evidence" value="ECO:0000318"/>
    <property type="project" value="GO_Central"/>
</dbReference>
<evidence type="ECO:0000313" key="3">
    <source>
        <dbReference type="Proteomes" id="UP000007110"/>
    </source>
</evidence>
<dbReference type="OrthoDB" id="6357832at2759"/>
<dbReference type="AlphaFoldDB" id="A0A7M7GIS4"/>
<reference evidence="2" key="2">
    <citation type="submission" date="2021-01" db="UniProtKB">
        <authorList>
            <consortium name="EnsemblMetazoa"/>
        </authorList>
    </citation>
    <scope>IDENTIFICATION</scope>
</reference>
<name>A0A7M7GIS4_STRPU</name>
<dbReference type="FunCoup" id="A0A7M7GIS4">
    <property type="interactions" value="625"/>
</dbReference>
<dbReference type="OMA" id="EMKCGCN"/>
<protein>
    <recommendedName>
        <fullName evidence="4">MIF4G domain-containing protein</fullName>
    </recommendedName>
</protein>
<dbReference type="RefSeq" id="XP_003726650.1">
    <property type="nucleotide sequence ID" value="XM_003726602.3"/>
</dbReference>
<dbReference type="Gene3D" id="1.25.40.180">
    <property type="match status" value="1"/>
</dbReference>
<evidence type="ECO:0000256" key="1">
    <source>
        <dbReference type="SAM" id="MobiDB-lite"/>
    </source>
</evidence>
<dbReference type="SUPFAM" id="SSF48371">
    <property type="entry name" value="ARM repeat"/>
    <property type="match status" value="1"/>
</dbReference>
<accession>A0A7M7GIS4</accession>